<dbReference type="Proteomes" id="UP000314294">
    <property type="component" value="Unassembled WGS sequence"/>
</dbReference>
<organism evidence="2 3">
    <name type="scientific">Liparis tanakae</name>
    <name type="common">Tanaka's snailfish</name>
    <dbReference type="NCBI Taxonomy" id="230148"/>
    <lineage>
        <taxon>Eukaryota</taxon>
        <taxon>Metazoa</taxon>
        <taxon>Chordata</taxon>
        <taxon>Craniata</taxon>
        <taxon>Vertebrata</taxon>
        <taxon>Euteleostomi</taxon>
        <taxon>Actinopterygii</taxon>
        <taxon>Neopterygii</taxon>
        <taxon>Teleostei</taxon>
        <taxon>Neoteleostei</taxon>
        <taxon>Acanthomorphata</taxon>
        <taxon>Eupercaria</taxon>
        <taxon>Perciformes</taxon>
        <taxon>Cottioidei</taxon>
        <taxon>Cottales</taxon>
        <taxon>Liparidae</taxon>
        <taxon>Liparis</taxon>
    </lineage>
</organism>
<evidence type="ECO:0000313" key="2">
    <source>
        <dbReference type="EMBL" id="TNN42219.1"/>
    </source>
</evidence>
<gene>
    <name evidence="2" type="ORF">EYF80_047615</name>
</gene>
<sequence>MAKDTASDLSFGGLLNQRPADEEVESSLDPLQRGPGLLVGCGLGVRPPGGLRAVTDQDVLSLLRL</sequence>
<dbReference type="AlphaFoldDB" id="A0A4Z2FM36"/>
<keyword evidence="3" id="KW-1185">Reference proteome</keyword>
<protein>
    <submittedName>
        <fullName evidence="2">Uncharacterized protein</fullName>
    </submittedName>
</protein>
<evidence type="ECO:0000313" key="3">
    <source>
        <dbReference type="Proteomes" id="UP000314294"/>
    </source>
</evidence>
<name>A0A4Z2FM36_9TELE</name>
<evidence type="ECO:0000256" key="1">
    <source>
        <dbReference type="SAM" id="MobiDB-lite"/>
    </source>
</evidence>
<accession>A0A4Z2FM36</accession>
<feature type="region of interest" description="Disordered" evidence="1">
    <location>
        <begin position="1"/>
        <end position="31"/>
    </location>
</feature>
<reference evidence="2 3" key="1">
    <citation type="submission" date="2019-03" db="EMBL/GenBank/DDBJ databases">
        <title>First draft genome of Liparis tanakae, snailfish: a comprehensive survey of snailfish specific genes.</title>
        <authorList>
            <person name="Kim W."/>
            <person name="Song I."/>
            <person name="Jeong J.-H."/>
            <person name="Kim D."/>
            <person name="Kim S."/>
            <person name="Ryu S."/>
            <person name="Song J.Y."/>
            <person name="Lee S.K."/>
        </authorList>
    </citation>
    <scope>NUCLEOTIDE SEQUENCE [LARGE SCALE GENOMIC DNA]</scope>
    <source>
        <tissue evidence="2">Muscle</tissue>
    </source>
</reference>
<proteinExistence type="predicted"/>
<comment type="caution">
    <text evidence="2">The sequence shown here is derived from an EMBL/GenBank/DDBJ whole genome shotgun (WGS) entry which is preliminary data.</text>
</comment>
<dbReference type="EMBL" id="SRLO01001052">
    <property type="protein sequence ID" value="TNN42219.1"/>
    <property type="molecule type" value="Genomic_DNA"/>
</dbReference>